<comment type="caution">
    <text evidence="2">The sequence shown here is derived from an EMBL/GenBank/DDBJ whole genome shotgun (WGS) entry which is preliminary data.</text>
</comment>
<sequence>KDAHLTIKDLAFKVDMRILHDRISQRYNVESEVGVVETAEEDPEDDKLNSDRCKVLIENKAVVDKFPMEDCFADNVDSLQICGLDQGLYVGTQLYHAANDNSLNNFGKYMGPGNSFIKSAKRRIQELSNDELSTKQGYTRDSWNLPRTSKILPPPEPENFYAKHS</sequence>
<reference evidence="2 3" key="1">
    <citation type="journal article" date="2018" name="G3 (Bethesda)">
        <title>Phylogenetic and Phylogenomic Definition of Rhizopus Species.</title>
        <authorList>
            <person name="Gryganskyi A.P."/>
            <person name="Golan J."/>
            <person name="Dolatabadi S."/>
            <person name="Mondo S."/>
            <person name="Robb S."/>
            <person name="Idnurm A."/>
            <person name="Muszewska A."/>
            <person name="Steczkiewicz K."/>
            <person name="Masonjones S."/>
            <person name="Liao H.L."/>
            <person name="Gajdeczka M.T."/>
            <person name="Anike F."/>
            <person name="Vuek A."/>
            <person name="Anishchenko I.M."/>
            <person name="Voigt K."/>
            <person name="de Hoog G.S."/>
            <person name="Smith M.E."/>
            <person name="Heitman J."/>
            <person name="Vilgalys R."/>
            <person name="Stajich J.E."/>
        </authorList>
    </citation>
    <scope>NUCLEOTIDE SEQUENCE [LARGE SCALE GENOMIC DNA]</scope>
    <source>
        <strain evidence="2 3">LSU 92-RS-03</strain>
    </source>
</reference>
<organism evidence="2 3">
    <name type="scientific">Rhizopus stolonifer</name>
    <name type="common">Rhizopus nigricans</name>
    <dbReference type="NCBI Taxonomy" id="4846"/>
    <lineage>
        <taxon>Eukaryota</taxon>
        <taxon>Fungi</taxon>
        <taxon>Fungi incertae sedis</taxon>
        <taxon>Mucoromycota</taxon>
        <taxon>Mucoromycotina</taxon>
        <taxon>Mucoromycetes</taxon>
        <taxon>Mucorales</taxon>
        <taxon>Mucorineae</taxon>
        <taxon>Rhizopodaceae</taxon>
        <taxon>Rhizopus</taxon>
    </lineage>
</organism>
<gene>
    <name evidence="2" type="ORF">CU098_007572</name>
</gene>
<feature type="compositionally biased region" description="Polar residues" evidence="1">
    <location>
        <begin position="128"/>
        <end position="147"/>
    </location>
</feature>
<feature type="region of interest" description="Disordered" evidence="1">
    <location>
        <begin position="128"/>
        <end position="165"/>
    </location>
</feature>
<dbReference type="AlphaFoldDB" id="A0A367IZ38"/>
<accession>A0A367IZ38</accession>
<name>A0A367IZ38_RHIST</name>
<dbReference type="Proteomes" id="UP000253551">
    <property type="component" value="Unassembled WGS sequence"/>
</dbReference>
<protein>
    <submittedName>
        <fullName evidence="2">Uncharacterized protein</fullName>
    </submittedName>
</protein>
<evidence type="ECO:0000256" key="1">
    <source>
        <dbReference type="SAM" id="MobiDB-lite"/>
    </source>
</evidence>
<keyword evidence="3" id="KW-1185">Reference proteome</keyword>
<dbReference type="OrthoDB" id="2213064at2759"/>
<evidence type="ECO:0000313" key="3">
    <source>
        <dbReference type="Proteomes" id="UP000253551"/>
    </source>
</evidence>
<feature type="non-terminal residue" evidence="2">
    <location>
        <position position="1"/>
    </location>
</feature>
<dbReference type="EMBL" id="PJQM01004924">
    <property type="protein sequence ID" value="RCH82936.1"/>
    <property type="molecule type" value="Genomic_DNA"/>
</dbReference>
<proteinExistence type="predicted"/>
<evidence type="ECO:0000313" key="2">
    <source>
        <dbReference type="EMBL" id="RCH82936.1"/>
    </source>
</evidence>